<proteinExistence type="predicted"/>
<keyword evidence="3" id="KW-1185">Reference proteome</keyword>
<dbReference type="AlphaFoldDB" id="A0A4Y2H5Y0"/>
<evidence type="ECO:0000313" key="3">
    <source>
        <dbReference type="Proteomes" id="UP000499080"/>
    </source>
</evidence>
<sequence>MVGVLVANAGHGPTPPYGGTPRHRNGSTSASHPRDRRPLPDLLLTNPSDLNQIHEVVRPHHFQHEIRSLKQAIIHQGNTVKQMLRSGLNYVALCADIELLITTRESEGF</sequence>
<evidence type="ECO:0000313" key="2">
    <source>
        <dbReference type="EMBL" id="GBM61692.1"/>
    </source>
</evidence>
<dbReference type="Proteomes" id="UP000499080">
    <property type="component" value="Unassembled WGS sequence"/>
</dbReference>
<organism evidence="2 3">
    <name type="scientific">Araneus ventricosus</name>
    <name type="common">Orbweaver spider</name>
    <name type="synonym">Epeira ventricosa</name>
    <dbReference type="NCBI Taxonomy" id="182803"/>
    <lineage>
        <taxon>Eukaryota</taxon>
        <taxon>Metazoa</taxon>
        <taxon>Ecdysozoa</taxon>
        <taxon>Arthropoda</taxon>
        <taxon>Chelicerata</taxon>
        <taxon>Arachnida</taxon>
        <taxon>Araneae</taxon>
        <taxon>Araneomorphae</taxon>
        <taxon>Entelegynae</taxon>
        <taxon>Araneoidea</taxon>
        <taxon>Araneidae</taxon>
        <taxon>Araneus</taxon>
    </lineage>
</organism>
<feature type="region of interest" description="Disordered" evidence="1">
    <location>
        <begin position="1"/>
        <end position="40"/>
    </location>
</feature>
<evidence type="ECO:0000256" key="1">
    <source>
        <dbReference type="SAM" id="MobiDB-lite"/>
    </source>
</evidence>
<accession>A0A4Y2H5Y0</accession>
<dbReference type="EMBL" id="BGPR01001780">
    <property type="protein sequence ID" value="GBM61692.1"/>
    <property type="molecule type" value="Genomic_DNA"/>
</dbReference>
<gene>
    <name evidence="2" type="ORF">AVEN_57123_1</name>
</gene>
<comment type="caution">
    <text evidence="2">The sequence shown here is derived from an EMBL/GenBank/DDBJ whole genome shotgun (WGS) entry which is preliminary data.</text>
</comment>
<protein>
    <submittedName>
        <fullName evidence="2">Uncharacterized protein</fullName>
    </submittedName>
</protein>
<reference evidence="2 3" key="1">
    <citation type="journal article" date="2019" name="Sci. Rep.">
        <title>Orb-weaving spider Araneus ventricosus genome elucidates the spidroin gene catalogue.</title>
        <authorList>
            <person name="Kono N."/>
            <person name="Nakamura H."/>
            <person name="Ohtoshi R."/>
            <person name="Moran D.A.P."/>
            <person name="Shinohara A."/>
            <person name="Yoshida Y."/>
            <person name="Fujiwara M."/>
            <person name="Mori M."/>
            <person name="Tomita M."/>
            <person name="Arakawa K."/>
        </authorList>
    </citation>
    <scope>NUCLEOTIDE SEQUENCE [LARGE SCALE GENOMIC DNA]</scope>
</reference>
<name>A0A4Y2H5Y0_ARAVE</name>